<keyword evidence="3" id="KW-1185">Reference proteome</keyword>
<dbReference type="Proteomes" id="UP000581447">
    <property type="component" value="Unassembled WGS sequence"/>
</dbReference>
<evidence type="ECO:0000313" key="2">
    <source>
        <dbReference type="EMBL" id="MBB3943904.1"/>
    </source>
</evidence>
<keyword evidence="1" id="KW-0472">Membrane</keyword>
<proteinExistence type="predicted"/>
<dbReference type="Pfam" id="PF06170">
    <property type="entry name" value="DUF983"/>
    <property type="match status" value="1"/>
</dbReference>
<name>A0A840B5Y7_9SPHN</name>
<organism evidence="2 3">
    <name type="scientific">Sphingorhabdus rigui</name>
    <dbReference type="NCBI Taxonomy" id="1282858"/>
    <lineage>
        <taxon>Bacteria</taxon>
        <taxon>Pseudomonadati</taxon>
        <taxon>Pseudomonadota</taxon>
        <taxon>Alphaproteobacteria</taxon>
        <taxon>Sphingomonadales</taxon>
        <taxon>Sphingomonadaceae</taxon>
        <taxon>Sphingorhabdus</taxon>
    </lineage>
</organism>
<reference evidence="2 3" key="1">
    <citation type="submission" date="2020-08" db="EMBL/GenBank/DDBJ databases">
        <title>Genomic Encyclopedia of Type Strains, Phase IV (KMG-IV): sequencing the most valuable type-strain genomes for metagenomic binning, comparative biology and taxonomic classification.</title>
        <authorList>
            <person name="Goeker M."/>
        </authorList>
    </citation>
    <scope>NUCLEOTIDE SEQUENCE [LARGE SCALE GENOMIC DNA]</scope>
    <source>
        <strain evidence="2 3">DSM 29050</strain>
    </source>
</reference>
<dbReference type="RefSeq" id="WP_322788809.1">
    <property type="nucleotide sequence ID" value="NZ_BAABBG010000022.1"/>
</dbReference>
<evidence type="ECO:0000256" key="1">
    <source>
        <dbReference type="SAM" id="Phobius"/>
    </source>
</evidence>
<feature type="transmembrane region" description="Helical" evidence="1">
    <location>
        <begin position="75"/>
        <end position="93"/>
    </location>
</feature>
<gene>
    <name evidence="2" type="ORF">GGR91_002168</name>
</gene>
<keyword evidence="1" id="KW-1133">Transmembrane helix</keyword>
<evidence type="ECO:0000313" key="3">
    <source>
        <dbReference type="Proteomes" id="UP000581447"/>
    </source>
</evidence>
<comment type="caution">
    <text evidence="2">The sequence shown here is derived from an EMBL/GenBank/DDBJ whole genome shotgun (WGS) entry which is preliminary data.</text>
</comment>
<dbReference type="EMBL" id="JACIEA010000003">
    <property type="protein sequence ID" value="MBB3943904.1"/>
    <property type="molecule type" value="Genomic_DNA"/>
</dbReference>
<protein>
    <submittedName>
        <fullName evidence="2">Uncharacterized protein (DUF983 family)</fullName>
    </submittedName>
</protein>
<keyword evidence="1" id="KW-0812">Transmembrane</keyword>
<sequence>MRAALFGLCPKCGGKTLFAGLGQFADTCSQCKLDYSSFNVGDGPAALLTMVIGALIIVFALLLDSAVRPPFWVHVIIWVPVTAALTVVTLRMAKAALLASEYRNRAHEAGKDDLL</sequence>
<accession>A0A840B5Y7</accession>
<dbReference type="AlphaFoldDB" id="A0A840B5Y7"/>
<feature type="transmembrane region" description="Helical" evidence="1">
    <location>
        <begin position="45"/>
        <end position="63"/>
    </location>
</feature>
<dbReference type="InterPro" id="IPR009325">
    <property type="entry name" value="DUF983"/>
</dbReference>